<accession>A0A382WK00</accession>
<dbReference type="GO" id="GO:0097367">
    <property type="term" value="F:carbohydrate derivative binding"/>
    <property type="evidence" value="ECO:0007669"/>
    <property type="project" value="InterPro"/>
</dbReference>
<dbReference type="SUPFAM" id="SSF53697">
    <property type="entry name" value="SIS domain"/>
    <property type="match status" value="1"/>
</dbReference>
<dbReference type="GO" id="GO:1901135">
    <property type="term" value="P:carbohydrate derivative metabolic process"/>
    <property type="evidence" value="ECO:0007669"/>
    <property type="project" value="InterPro"/>
</dbReference>
<dbReference type="PANTHER" id="PTHR30390:SF8">
    <property type="entry name" value="SUGAR ISOMERASE (SIS)"/>
    <property type="match status" value="1"/>
</dbReference>
<dbReference type="CDD" id="cd05006">
    <property type="entry name" value="SIS_GmhA"/>
    <property type="match status" value="1"/>
</dbReference>
<gene>
    <name evidence="2" type="ORF">METZ01_LOCUS412120</name>
</gene>
<evidence type="ECO:0000313" key="2">
    <source>
        <dbReference type="EMBL" id="SVD59266.1"/>
    </source>
</evidence>
<protein>
    <recommendedName>
        <fullName evidence="1">SIS domain-containing protein</fullName>
    </recommendedName>
</protein>
<name>A0A382WK00_9ZZZZ</name>
<feature type="domain" description="SIS" evidence="1">
    <location>
        <begin position="40"/>
        <end position="180"/>
    </location>
</feature>
<dbReference type="InterPro" id="IPR001347">
    <property type="entry name" value="SIS_dom"/>
</dbReference>
<proteinExistence type="predicted"/>
<organism evidence="2">
    <name type="scientific">marine metagenome</name>
    <dbReference type="NCBI Taxonomy" id="408172"/>
    <lineage>
        <taxon>unclassified sequences</taxon>
        <taxon>metagenomes</taxon>
        <taxon>ecological metagenomes</taxon>
    </lineage>
</organism>
<sequence length="180" mass="19505">MKNIEMIYENTRNPTEYIASYLTHLTQVLAELDHSTIAKFIELLLQAREARKNIYFIGNGGSAATASHFANDLAIGTRSKILPFRAMSLTDNTSVITAIGNDFGYEQVFVKQLEACLGSGDLLVAISASGNSPNILKAVEYTKENNGITIGLTGFDGGELKKIVDHVLHVPTVKGDYGPV</sequence>
<feature type="non-terminal residue" evidence="2">
    <location>
        <position position="180"/>
    </location>
</feature>
<dbReference type="InterPro" id="IPR046348">
    <property type="entry name" value="SIS_dom_sf"/>
</dbReference>
<evidence type="ECO:0000259" key="1">
    <source>
        <dbReference type="PROSITE" id="PS51464"/>
    </source>
</evidence>
<dbReference type="EMBL" id="UINC01160550">
    <property type="protein sequence ID" value="SVD59266.1"/>
    <property type="molecule type" value="Genomic_DNA"/>
</dbReference>
<dbReference type="Gene3D" id="3.40.50.10490">
    <property type="entry name" value="Glucose-6-phosphate isomerase like protein, domain 1"/>
    <property type="match status" value="1"/>
</dbReference>
<dbReference type="AlphaFoldDB" id="A0A382WK00"/>
<reference evidence="2" key="1">
    <citation type="submission" date="2018-05" db="EMBL/GenBank/DDBJ databases">
        <authorList>
            <person name="Lanie J.A."/>
            <person name="Ng W.-L."/>
            <person name="Kazmierczak K.M."/>
            <person name="Andrzejewski T.M."/>
            <person name="Davidsen T.M."/>
            <person name="Wayne K.J."/>
            <person name="Tettelin H."/>
            <person name="Glass J.I."/>
            <person name="Rusch D."/>
            <person name="Podicherti R."/>
            <person name="Tsui H.-C.T."/>
            <person name="Winkler M.E."/>
        </authorList>
    </citation>
    <scope>NUCLEOTIDE SEQUENCE</scope>
</reference>
<dbReference type="PANTHER" id="PTHR30390">
    <property type="entry name" value="SEDOHEPTULOSE 7-PHOSPHATE ISOMERASE / DNAA INITIATOR-ASSOCIATING FACTOR FOR REPLICATION INITIATION"/>
    <property type="match status" value="1"/>
</dbReference>
<dbReference type="Pfam" id="PF13580">
    <property type="entry name" value="SIS_2"/>
    <property type="match status" value="1"/>
</dbReference>
<dbReference type="PROSITE" id="PS51464">
    <property type="entry name" value="SIS"/>
    <property type="match status" value="1"/>
</dbReference>
<dbReference type="InterPro" id="IPR035461">
    <property type="entry name" value="GmhA/DiaA"/>
</dbReference>
<dbReference type="InterPro" id="IPR050099">
    <property type="entry name" value="SIS_GmhA/DiaA_subfam"/>
</dbReference>